<keyword evidence="2" id="KW-0418">Kinase</keyword>
<dbReference type="EMBL" id="QKWP01000606">
    <property type="protein sequence ID" value="RIB17415.1"/>
    <property type="molecule type" value="Genomic_DNA"/>
</dbReference>
<protein>
    <submittedName>
        <fullName evidence="2">Kinase-like domain-containing protein</fullName>
    </submittedName>
</protein>
<dbReference type="Gene3D" id="1.10.510.10">
    <property type="entry name" value="Transferase(Phosphotransferase) domain 1"/>
    <property type="match status" value="1"/>
</dbReference>
<evidence type="ECO:0000259" key="1">
    <source>
        <dbReference type="PROSITE" id="PS50011"/>
    </source>
</evidence>
<dbReference type="PANTHER" id="PTHR44329">
    <property type="entry name" value="SERINE/THREONINE-PROTEIN KINASE TNNI3K-RELATED"/>
    <property type="match status" value="1"/>
</dbReference>
<dbReference type="SUPFAM" id="SSF56112">
    <property type="entry name" value="Protein kinase-like (PK-like)"/>
    <property type="match status" value="1"/>
</dbReference>
<evidence type="ECO:0000313" key="3">
    <source>
        <dbReference type="Proteomes" id="UP000266673"/>
    </source>
</evidence>
<dbReference type="OrthoDB" id="5581784at2759"/>
<gene>
    <name evidence="2" type="ORF">C2G38_1968794</name>
</gene>
<evidence type="ECO:0000313" key="2">
    <source>
        <dbReference type="EMBL" id="RIB17415.1"/>
    </source>
</evidence>
<dbReference type="InterPro" id="IPR011009">
    <property type="entry name" value="Kinase-like_dom_sf"/>
</dbReference>
<accession>A0A397V4S8</accession>
<reference evidence="2 3" key="1">
    <citation type="submission" date="2018-06" db="EMBL/GenBank/DDBJ databases">
        <title>Comparative genomics reveals the genomic features of Rhizophagus irregularis, R. cerebriforme, R. diaphanum and Gigaspora rosea, and their symbiotic lifestyle signature.</title>
        <authorList>
            <person name="Morin E."/>
            <person name="San Clemente H."/>
            <person name="Chen E.C.H."/>
            <person name="De La Providencia I."/>
            <person name="Hainaut M."/>
            <person name="Kuo A."/>
            <person name="Kohler A."/>
            <person name="Murat C."/>
            <person name="Tang N."/>
            <person name="Roy S."/>
            <person name="Loubradou J."/>
            <person name="Henrissat B."/>
            <person name="Grigoriev I.V."/>
            <person name="Corradi N."/>
            <person name="Roux C."/>
            <person name="Martin F.M."/>
        </authorList>
    </citation>
    <scope>NUCLEOTIDE SEQUENCE [LARGE SCALE GENOMIC DNA]</scope>
    <source>
        <strain evidence="2 3">DAOM 194757</strain>
    </source>
</reference>
<feature type="non-terminal residue" evidence="2">
    <location>
        <position position="1"/>
    </location>
</feature>
<dbReference type="AlphaFoldDB" id="A0A397V4S8"/>
<proteinExistence type="predicted"/>
<dbReference type="InterPro" id="IPR000719">
    <property type="entry name" value="Prot_kinase_dom"/>
</dbReference>
<name>A0A397V4S8_9GLOM</name>
<dbReference type="PANTHER" id="PTHR44329:SF6">
    <property type="entry name" value="RECEPTOR-INTERACTING SERINE_THREONINE-PROTEIN KINASE 1"/>
    <property type="match status" value="1"/>
</dbReference>
<dbReference type="PRINTS" id="PR00109">
    <property type="entry name" value="TYRKINASE"/>
</dbReference>
<keyword evidence="2" id="KW-0808">Transferase</keyword>
<dbReference type="STRING" id="44941.A0A397V4S8"/>
<dbReference type="GO" id="GO:0004674">
    <property type="term" value="F:protein serine/threonine kinase activity"/>
    <property type="evidence" value="ECO:0007669"/>
    <property type="project" value="TreeGrafter"/>
</dbReference>
<dbReference type="InterPro" id="IPR001245">
    <property type="entry name" value="Ser-Thr/Tyr_kinase_cat_dom"/>
</dbReference>
<dbReference type="PROSITE" id="PS50011">
    <property type="entry name" value="PROTEIN_KINASE_DOM"/>
    <property type="match status" value="1"/>
</dbReference>
<dbReference type="GO" id="GO:0005524">
    <property type="term" value="F:ATP binding"/>
    <property type="evidence" value="ECO:0007669"/>
    <property type="project" value="InterPro"/>
</dbReference>
<keyword evidence="3" id="KW-1185">Reference proteome</keyword>
<comment type="caution">
    <text evidence="2">The sequence shown here is derived from an EMBL/GenBank/DDBJ whole genome shotgun (WGS) entry which is preliminary data.</text>
</comment>
<dbReference type="InterPro" id="IPR051681">
    <property type="entry name" value="Ser/Thr_Kinases-Pseudokinases"/>
</dbReference>
<sequence length="271" mass="31266">IKNPSFIKCYGISKNENGKYVLVLKYASMGSLRQNLQKISKMAWKNKLKLLLSISYDLKAIHSQDIVHRDLHSDNILQDDLHIAYIADLGLSIHYMKPDGEIYGVIPFVAPEVLEEKPYTTASDIYSFGIIMWEILYGVSSTSCFNQNQIFDIVTGSRPPVNKTDSNRYVDLMKKCWHQDPSIRPTADCLCEIFKLWRDNEQFISELNKFKLTNDFNFDKNSDINNFSISKLFSLDKNVQSLEQDLNILCIDKNVLSREQDLNILSTDKMD</sequence>
<feature type="domain" description="Protein kinase" evidence="1">
    <location>
        <begin position="1"/>
        <end position="204"/>
    </location>
</feature>
<dbReference type="Proteomes" id="UP000266673">
    <property type="component" value="Unassembled WGS sequence"/>
</dbReference>
<organism evidence="2 3">
    <name type="scientific">Gigaspora rosea</name>
    <dbReference type="NCBI Taxonomy" id="44941"/>
    <lineage>
        <taxon>Eukaryota</taxon>
        <taxon>Fungi</taxon>
        <taxon>Fungi incertae sedis</taxon>
        <taxon>Mucoromycota</taxon>
        <taxon>Glomeromycotina</taxon>
        <taxon>Glomeromycetes</taxon>
        <taxon>Diversisporales</taxon>
        <taxon>Gigasporaceae</taxon>
        <taxon>Gigaspora</taxon>
    </lineage>
</organism>
<dbReference type="Pfam" id="PF07714">
    <property type="entry name" value="PK_Tyr_Ser-Thr"/>
    <property type="match status" value="1"/>
</dbReference>